<dbReference type="Proteomes" id="UP000305881">
    <property type="component" value="Chromosome"/>
</dbReference>
<organism evidence="1 2">
    <name type="scientific">Methylotuvimicrobium buryatense</name>
    <name type="common">Methylomicrobium buryatense</name>
    <dbReference type="NCBI Taxonomy" id="95641"/>
    <lineage>
        <taxon>Bacteria</taxon>
        <taxon>Pseudomonadati</taxon>
        <taxon>Pseudomonadota</taxon>
        <taxon>Gammaproteobacteria</taxon>
        <taxon>Methylococcales</taxon>
        <taxon>Methylococcaceae</taxon>
        <taxon>Methylotuvimicrobium</taxon>
    </lineage>
</organism>
<protein>
    <submittedName>
        <fullName evidence="1">Uncharacterized protein</fullName>
    </submittedName>
</protein>
<keyword evidence="2" id="KW-1185">Reference proteome</keyword>
<dbReference type="KEGG" id="mbur:EQU24_03455"/>
<sequence>MPVEEYRKPIHRGLDGSDRTPGIGVNSDFAWSKICPAADILAGHTPYLLLLDGFSIKRE</sequence>
<name>A0A4P9UJY7_METBY</name>
<accession>A0A4P9UJY7</accession>
<dbReference type="AlphaFoldDB" id="A0A4P9UJY7"/>
<evidence type="ECO:0000313" key="1">
    <source>
        <dbReference type="EMBL" id="QCW81408.1"/>
    </source>
</evidence>
<evidence type="ECO:0000313" key="2">
    <source>
        <dbReference type="Proteomes" id="UP000305881"/>
    </source>
</evidence>
<reference evidence="2" key="1">
    <citation type="journal article" date="2019" name="J. Bacteriol.">
        <title>A Mutagenic Screen Identifies a TonB-Dependent Receptor Required for the Lanthanide Metal Switch in the Type I Methanotroph 'Methylotuvimicrobium buryatense' 5GB1C.</title>
        <authorList>
            <person name="Groom J.D."/>
            <person name="Ford S.M."/>
            <person name="Pesesky M.W."/>
            <person name="Lidstrom M.E."/>
        </authorList>
    </citation>
    <scope>NUCLEOTIDE SEQUENCE [LARGE SCALE GENOMIC DNA]</scope>
    <source>
        <strain evidence="2">5GB1C</strain>
    </source>
</reference>
<proteinExistence type="predicted"/>
<dbReference type="EMBL" id="CP035467">
    <property type="protein sequence ID" value="QCW81408.1"/>
    <property type="molecule type" value="Genomic_DNA"/>
</dbReference>
<gene>
    <name evidence="1" type="ORF">EQU24_03455</name>
</gene>